<feature type="compositionally biased region" description="Polar residues" evidence="4">
    <location>
        <begin position="64"/>
        <end position="78"/>
    </location>
</feature>
<dbReference type="GO" id="GO:0019073">
    <property type="term" value="P:viral DNA genome packaging"/>
    <property type="evidence" value="ECO:0007669"/>
    <property type="project" value="InterPro"/>
</dbReference>
<dbReference type="EMBL" id="OR735193">
    <property type="protein sequence ID" value="WOW71795.1"/>
    <property type="molecule type" value="Genomic_DNA"/>
</dbReference>
<reference evidence="5" key="1">
    <citation type="submission" date="2023-10" db="EMBL/GenBank/DDBJ databases">
        <title>genome sequences of clinical viruses from UW Virology.</title>
        <authorList>
            <person name="Sereewit J."/>
            <person name="Hajian P."/>
            <person name="Xie H."/>
            <person name="Greninger A.L."/>
        </authorList>
    </citation>
    <scope>NUCLEOTIDE SEQUENCE</scope>
    <source>
        <strain evidence="5">HAdV-B106/USA/9O9/2012</strain>
    </source>
</reference>
<proteinExistence type="inferred from homology"/>
<keyword evidence="3" id="KW-0231">Viral genome packaging</keyword>
<feature type="compositionally biased region" description="Polar residues" evidence="4">
    <location>
        <begin position="184"/>
        <end position="193"/>
    </location>
</feature>
<feature type="compositionally biased region" description="Basic residues" evidence="4">
    <location>
        <begin position="1"/>
        <end position="11"/>
    </location>
</feature>
<evidence type="ECO:0000256" key="1">
    <source>
        <dbReference type="ARBA" id="ARBA00008192"/>
    </source>
</evidence>
<comment type="similarity">
    <text evidence="1">Belongs to the adenoviridae splicing factor family.</text>
</comment>
<dbReference type="InterPro" id="IPR021304">
    <property type="entry name" value="Adeno_L4-33K/L4-22K"/>
</dbReference>
<dbReference type="Pfam" id="PF11081">
    <property type="entry name" value="Adeno_L433K_22K"/>
    <property type="match status" value="1"/>
</dbReference>
<sequence length="193" mass="21889">MSQRRESKKLKVQPPPPEDMEEDWDSQAEEAEEEEDSLEDSLEEDSLEEENEEAEEVEEVTADKQLSSAAETSNSATISAPSRGTRRRPSSRWDETGRFPNPTSASKTGKKDRQGYKSWRGHKNAIISCLHECGGNISFTRRYLLFHHGVNFPRNVLHYYRHLHSPYYSQQIPAVSTDKDSGGDLQQKTSSGS</sequence>
<keyword evidence="2" id="KW-1188">Viral release from host cell</keyword>
<feature type="compositionally biased region" description="Acidic residues" evidence="4">
    <location>
        <begin position="18"/>
        <end position="60"/>
    </location>
</feature>
<evidence type="ECO:0000256" key="3">
    <source>
        <dbReference type="ARBA" id="ARBA00023219"/>
    </source>
</evidence>
<feature type="region of interest" description="Disordered" evidence="4">
    <location>
        <begin position="174"/>
        <end position="193"/>
    </location>
</feature>
<evidence type="ECO:0000313" key="5">
    <source>
        <dbReference type="EMBL" id="WOW71795.1"/>
    </source>
</evidence>
<accession>A0AAF0Z008</accession>
<feature type="region of interest" description="Disordered" evidence="4">
    <location>
        <begin position="1"/>
        <end position="116"/>
    </location>
</feature>
<evidence type="ECO:0000256" key="4">
    <source>
        <dbReference type="SAM" id="MobiDB-lite"/>
    </source>
</evidence>
<organism evidence="5">
    <name type="scientific">Human adenovirus 106</name>
    <dbReference type="NCBI Taxonomy" id="3025491"/>
    <lineage>
        <taxon>Viruses</taxon>
        <taxon>Varidnaviria</taxon>
        <taxon>Bamfordvirae</taxon>
        <taxon>Preplasmiviricota</taxon>
        <taxon>Polisuviricotina</taxon>
        <taxon>Pharingeaviricetes</taxon>
        <taxon>Rowavirales</taxon>
        <taxon>Adenoviridae</taxon>
        <taxon>Mastadenovirus</taxon>
        <taxon>Mastadenovirus blackbeardi</taxon>
        <taxon>Human mastadenovirus B</taxon>
    </lineage>
</organism>
<name>A0AAF0Z008_9ADEN</name>
<protein>
    <submittedName>
        <fullName evidence="5">L4 22K 21.2 kDa protein</fullName>
    </submittedName>
</protein>
<evidence type="ECO:0000256" key="2">
    <source>
        <dbReference type="ARBA" id="ARBA00022612"/>
    </source>
</evidence>